<protein>
    <submittedName>
        <fullName evidence="1">Uncharacterized protein</fullName>
    </submittedName>
</protein>
<evidence type="ECO:0000313" key="2">
    <source>
        <dbReference type="Proteomes" id="UP001419268"/>
    </source>
</evidence>
<dbReference type="Proteomes" id="UP001419268">
    <property type="component" value="Unassembled WGS sequence"/>
</dbReference>
<name>A0AAP0P9M1_9MAGN</name>
<dbReference type="AlphaFoldDB" id="A0AAP0P9M1"/>
<organism evidence="1 2">
    <name type="scientific">Stephania cephalantha</name>
    <dbReference type="NCBI Taxonomy" id="152367"/>
    <lineage>
        <taxon>Eukaryota</taxon>
        <taxon>Viridiplantae</taxon>
        <taxon>Streptophyta</taxon>
        <taxon>Embryophyta</taxon>
        <taxon>Tracheophyta</taxon>
        <taxon>Spermatophyta</taxon>
        <taxon>Magnoliopsida</taxon>
        <taxon>Ranunculales</taxon>
        <taxon>Menispermaceae</taxon>
        <taxon>Menispermoideae</taxon>
        <taxon>Cissampelideae</taxon>
        <taxon>Stephania</taxon>
    </lineage>
</organism>
<proteinExistence type="predicted"/>
<accession>A0AAP0P9M1</accession>
<comment type="caution">
    <text evidence="1">The sequence shown here is derived from an EMBL/GenBank/DDBJ whole genome shotgun (WGS) entry which is preliminary data.</text>
</comment>
<reference evidence="1 2" key="1">
    <citation type="submission" date="2024-01" db="EMBL/GenBank/DDBJ databases">
        <title>Genome assemblies of Stephania.</title>
        <authorList>
            <person name="Yang L."/>
        </authorList>
    </citation>
    <scope>NUCLEOTIDE SEQUENCE [LARGE SCALE GENOMIC DNA]</scope>
    <source>
        <strain evidence="1">JXDWG</strain>
        <tissue evidence="1">Leaf</tissue>
    </source>
</reference>
<keyword evidence="2" id="KW-1185">Reference proteome</keyword>
<evidence type="ECO:0000313" key="1">
    <source>
        <dbReference type="EMBL" id="KAK9133000.1"/>
    </source>
</evidence>
<gene>
    <name evidence="1" type="ORF">Scep_012528</name>
</gene>
<dbReference type="EMBL" id="JBBNAG010000005">
    <property type="protein sequence ID" value="KAK9133000.1"/>
    <property type="molecule type" value="Genomic_DNA"/>
</dbReference>
<sequence>MNYNMNNMEKFISELHLMLKIVEQNIKKPIANVLMVQKGEALKKKKGQRKG</sequence>